<dbReference type="SUPFAM" id="SSF53474">
    <property type="entry name" value="alpha/beta-Hydrolases"/>
    <property type="match status" value="1"/>
</dbReference>
<feature type="region of interest" description="C-terminal hotdog fold" evidence="4">
    <location>
        <begin position="1452"/>
        <end position="1599"/>
    </location>
</feature>
<dbReference type="Pfam" id="PF02801">
    <property type="entry name" value="Ketoacyl-synt_C"/>
    <property type="match status" value="1"/>
</dbReference>
<evidence type="ECO:0000256" key="4">
    <source>
        <dbReference type="PROSITE-ProRule" id="PRU01363"/>
    </source>
</evidence>
<evidence type="ECO:0000256" key="2">
    <source>
        <dbReference type="ARBA" id="ARBA00022553"/>
    </source>
</evidence>
<dbReference type="SUPFAM" id="SSF53901">
    <property type="entry name" value="Thiolase-like"/>
    <property type="match status" value="1"/>
</dbReference>
<dbReference type="GO" id="GO:0006633">
    <property type="term" value="P:fatty acid biosynthetic process"/>
    <property type="evidence" value="ECO:0007669"/>
    <property type="project" value="InterPro"/>
</dbReference>
<dbReference type="Gene3D" id="3.40.47.10">
    <property type="match status" value="1"/>
</dbReference>
<dbReference type="PROSITE" id="PS52019">
    <property type="entry name" value="PKS_MFAS_DH"/>
    <property type="match status" value="1"/>
</dbReference>
<keyword evidence="1" id="KW-0596">Phosphopantetheine</keyword>
<dbReference type="GO" id="GO:0031177">
    <property type="term" value="F:phosphopantetheine binding"/>
    <property type="evidence" value="ECO:0007669"/>
    <property type="project" value="InterPro"/>
</dbReference>
<dbReference type="PANTHER" id="PTHR43775">
    <property type="entry name" value="FATTY ACID SYNTHASE"/>
    <property type="match status" value="1"/>
</dbReference>
<evidence type="ECO:0000313" key="9">
    <source>
        <dbReference type="Proteomes" id="UP001201262"/>
    </source>
</evidence>
<dbReference type="PROSITE" id="PS00606">
    <property type="entry name" value="KS3_1"/>
    <property type="match status" value="1"/>
</dbReference>
<dbReference type="InterPro" id="IPR014043">
    <property type="entry name" value="Acyl_transferase_dom"/>
</dbReference>
<dbReference type="InterPro" id="IPR032088">
    <property type="entry name" value="SAT"/>
</dbReference>
<proteinExistence type="predicted"/>
<dbReference type="GO" id="GO:0004315">
    <property type="term" value="F:3-oxoacyl-[acyl-carrier-protein] synthase activity"/>
    <property type="evidence" value="ECO:0007669"/>
    <property type="project" value="InterPro"/>
</dbReference>
<reference evidence="8" key="1">
    <citation type="submission" date="2021-12" db="EMBL/GenBank/DDBJ databases">
        <title>Convergent genome expansion in fungi linked to evolution of root-endophyte symbiosis.</title>
        <authorList>
            <consortium name="DOE Joint Genome Institute"/>
            <person name="Ke Y.-H."/>
            <person name="Bonito G."/>
            <person name="Liao H.-L."/>
            <person name="Looney B."/>
            <person name="Rojas-Flechas A."/>
            <person name="Nash J."/>
            <person name="Hameed K."/>
            <person name="Schadt C."/>
            <person name="Martin F."/>
            <person name="Crous P.W."/>
            <person name="Miettinen O."/>
            <person name="Magnuson J.K."/>
            <person name="Labbe J."/>
            <person name="Jacobson D."/>
            <person name="Doktycz M.J."/>
            <person name="Veneault-Fourrey C."/>
            <person name="Kuo A."/>
            <person name="Mondo S."/>
            <person name="Calhoun S."/>
            <person name="Riley R."/>
            <person name="Ohm R."/>
            <person name="LaButti K."/>
            <person name="Andreopoulos B."/>
            <person name="Pangilinan J."/>
            <person name="Nolan M."/>
            <person name="Tritt A."/>
            <person name="Clum A."/>
            <person name="Lipzen A."/>
            <person name="Daum C."/>
            <person name="Barry K."/>
            <person name="Grigoriev I.V."/>
            <person name="Vilgalys R."/>
        </authorList>
    </citation>
    <scope>NUCLEOTIDE SEQUENCE</scope>
    <source>
        <strain evidence="8">PMI_201</strain>
    </source>
</reference>
<dbReference type="PANTHER" id="PTHR43775:SF40">
    <property type="entry name" value="NORSOLORINIC ACID SYNTHASE STCA"/>
    <property type="match status" value="1"/>
</dbReference>
<dbReference type="InterPro" id="IPR006162">
    <property type="entry name" value="Ppantetheine_attach_site"/>
</dbReference>
<evidence type="ECO:0000256" key="3">
    <source>
        <dbReference type="ARBA" id="ARBA00022679"/>
    </source>
</evidence>
<dbReference type="SMART" id="SM00827">
    <property type="entry name" value="PKS_AT"/>
    <property type="match status" value="1"/>
</dbReference>
<dbReference type="FunFam" id="3.40.50.1820:FF:000116">
    <property type="entry name" value="Sterigmatocystin biosynthesis polyketide synthase"/>
    <property type="match status" value="1"/>
</dbReference>
<feature type="domain" description="Carrier" evidence="5">
    <location>
        <begin position="1651"/>
        <end position="1729"/>
    </location>
</feature>
<dbReference type="GO" id="GO:0044550">
    <property type="term" value="P:secondary metabolite biosynthetic process"/>
    <property type="evidence" value="ECO:0007669"/>
    <property type="project" value="TreeGrafter"/>
</dbReference>
<dbReference type="Proteomes" id="UP001201262">
    <property type="component" value="Unassembled WGS sequence"/>
</dbReference>
<dbReference type="InterPro" id="IPR020806">
    <property type="entry name" value="PKS_PP-bd"/>
</dbReference>
<dbReference type="Pfam" id="PF16073">
    <property type="entry name" value="SAT"/>
    <property type="match status" value="1"/>
</dbReference>
<feature type="domain" description="PKS/mFAS DH" evidence="7">
    <location>
        <begin position="1290"/>
        <end position="1599"/>
    </location>
</feature>
<comment type="caution">
    <text evidence="8">The sequence shown here is derived from an EMBL/GenBank/DDBJ whole genome shotgun (WGS) entry which is preliminary data.</text>
</comment>
<dbReference type="Gene3D" id="1.10.1200.10">
    <property type="entry name" value="ACP-like"/>
    <property type="match status" value="2"/>
</dbReference>
<dbReference type="GO" id="GO:0004312">
    <property type="term" value="F:fatty acid synthase activity"/>
    <property type="evidence" value="ECO:0007669"/>
    <property type="project" value="TreeGrafter"/>
</dbReference>
<dbReference type="SMART" id="SM00823">
    <property type="entry name" value="PKS_PP"/>
    <property type="match status" value="2"/>
</dbReference>
<dbReference type="InterPro" id="IPR029058">
    <property type="entry name" value="AB_hydrolase_fold"/>
</dbReference>
<dbReference type="Pfam" id="PF00109">
    <property type="entry name" value="ketoacyl-synt"/>
    <property type="match status" value="1"/>
</dbReference>
<dbReference type="InterPro" id="IPR016035">
    <property type="entry name" value="Acyl_Trfase/lysoPLipase"/>
</dbReference>
<dbReference type="InterPro" id="IPR014031">
    <property type="entry name" value="Ketoacyl_synth_C"/>
</dbReference>
<dbReference type="Gene3D" id="3.30.70.3290">
    <property type="match status" value="1"/>
</dbReference>
<dbReference type="Pfam" id="PF00550">
    <property type="entry name" value="PP-binding"/>
    <property type="match status" value="2"/>
</dbReference>
<dbReference type="GeneID" id="70252059"/>
<dbReference type="InterPro" id="IPR016036">
    <property type="entry name" value="Malonyl_transacylase_ACP-bd"/>
</dbReference>
<dbReference type="InterPro" id="IPR001227">
    <property type="entry name" value="Ac_transferase_dom_sf"/>
</dbReference>
<keyword evidence="2" id="KW-0597">Phosphoprotein</keyword>
<dbReference type="NCBIfam" id="TIGR04532">
    <property type="entry name" value="PT_fungal_PKS"/>
    <property type="match status" value="1"/>
</dbReference>
<dbReference type="InterPro" id="IPR049900">
    <property type="entry name" value="PKS_mFAS_DH"/>
</dbReference>
<feature type="domain" description="Carrier" evidence="5">
    <location>
        <begin position="1780"/>
        <end position="1855"/>
    </location>
</feature>
<dbReference type="InterPro" id="IPR042104">
    <property type="entry name" value="PKS_dehydratase_sf"/>
</dbReference>
<sequence length="2190" mass="238487">MTHQETLYLFGDQTFDVEPHLPKLLDGKNNNVVLKEFLGKAYDALRTQIFQLPKDVREDLPRFTSIEDVLLWKRSQGNLRCVPMDMAITCMYQLGSFIMNQTGNKYPKPEDACILGLCTGALAAVTVSCCRSFSDLVPRAVEAVLVAFNVGACVTNMKRRLISPPEMSRTWCMMVAGPSAADAVRKFCDESVSGNFPFISAYTPSGLAVSGPPSSLDELISSAHFKGLKHKAKAVYAPYHAPHLYSKVDIEDILAPLALDSGVEPVAKIPVMSSTGGWIEGTNFKDLLEVALEHILLQPIRWNGILEGVRARLGGSLETKKCEVELFGSQADQLIYAALKQPTLGRTLAHRPSLERLSSDAETAHECTTQARPKIAIVGMSGRFPGGANNNEAFWDLLRDGLDVHEEVPPLHWSKAHVDPAGTRKNTSATPYGCWLSDPAAFDARFFNISPREAPQVDPAQRIALMTAYEALEQAGVVPDATPSTRRDRVGVFYGVTSNDWMETNSAQNIDTYFIPGGNRAFIPGRINYFFKFSGPSYAVDTACSSSLSAIHIAVNSLWQRDIDMAIAGGTNVLTNPDFTSGLDRGHFLSRTGNCKTFDDGADGYCRGEGVGTVILKRLEDAVAEKDPILGVILGAYTNHSAEAESITRPHTGAQRAIFSKILHTSAVESNSVGYVEMHGTGTQAGDATEMTSVLNVFAPEGQVARQNPVYLGSAKSNIGHGEAASGVSSLVKVLLMMKNNCIPPHIGIKTKINSKFPTDLAERNVHIAREAIPWHSVDSKPRRAFVNNFSAAGGNSALLLEEAPAPVLEEYQSGPSPNLVAVSARTPASLQGNLWSLKGFLLNPNQENVSVGQLSYTTTARRIHHPHRVMLVGSSVDELLAQIDVALRDQTGMTRAKVKKPKMVFGFTGQGAQFPGMGRQMMETFALFRTELRQLDHVSRSLGFPSIMPVYMAAEDRSLDDFPPIQVQLASVCMQIALARLWASWGILPEAVVGHSLGEYAALNVAGVLSDSDAIYLVGTRAQLLQDLCTRGTHSMLVVRGSAATISATLKNTPHQIACMNSPIETVLAGPDGEIAMANQVLGDAGIKTTKLKTPYAFHSSQVDPILAPFEEAAASVRYLAPKCPVLCPLNGTLVTAEGTFGPVYLGRHCRESVNLLQALQTAQQNGTMTEQSILLEVGPHPAVSGMVKATLGPQTTVISALNRKSARDVLADALKVVYQAGADVVWATYHNDFKASQKVINGLPAYSWDLKPYWIQYVNDWSLRKGDPALAVPQVEEKKTGLESTTIHRVVEESSSDDGAKEHIVVEADIARPDMNPLVQGHMVDDIPLCTPSVYADMALTLGRYLVGRRQPVSEVKKQVDVSDMSIFKALIAKPQGPQPLQGHADVDWTKNQAAMKFVSFDAKGKPQEHAKCTIRFTDRSILLNKLQNESAAIKARMQNLRRGIAKETAARFNRPMVYRMIRPLAQFHDDYRAIDEVVLDSTTLEASASVSFGSIKKGGQFALHPAIIDAFTQSCGFTMNCNDHCDLDTEVFMNHGWGRFQVFEDVHYDRPYTSYTRMFEGKDKLWHGDVVIFDGDTIVAAFEKIAIQCVPRRVLRVILSLESGAKSKKVAPAPSQTSAPVKTAKTVKAIETHVRTQDLPALTPQIASSGPSKVSIALQIISDESGVSLDELTDSSAFADFGVDSLLGLTISARFREELDLDIEFDAIFVTYPTIGELKSVLEPKEVAKAKTVKSYSPAPTTYPGPPAPNVAKELVASSPLSEGPVVVLKSHNESSVIDFNRALNIVSEESGIAVEELTDDTHFADSGVDSLLSLVIVSRFREELELDFPMDSLFVDCPTVADLRSALHGNSTSASSYSEDFTEIQSIPKASIVLGEKAFETSIQVRPISATPSSSEASSDTEDTEFMGSPIVVPRASSLVLQGNPKTAAKTLFLFPDGCGSASSYAAIPSLATDICVVALNCPFLKEPEKLRAAHLDDVIIDGYLAEIRRRQPFGPYHLGGWSAGGILAYRAAQILTSSQEQVLSLNLIDSPPPLHGLDRLPPHFYEYCESLHLFGHKASGVSGGKPPAWLIPHFNATIDLLHEYRAAPMQPSRFYDVPKVNIIWAATCIADNPRLPKLAPHPDDTEGMKFLLERRTDFGGNGWEALFPGRERDIVLDRVDEAHHFSMMREPYSQKLAQFLRKSMA</sequence>
<dbReference type="PROSITE" id="PS00012">
    <property type="entry name" value="PHOSPHOPANTETHEINE"/>
    <property type="match status" value="1"/>
</dbReference>
<dbReference type="RefSeq" id="XP_046073446.1">
    <property type="nucleotide sequence ID" value="XM_046221772.1"/>
</dbReference>
<dbReference type="Pfam" id="PF00975">
    <property type="entry name" value="Thioesterase"/>
    <property type="match status" value="1"/>
</dbReference>
<evidence type="ECO:0000259" key="5">
    <source>
        <dbReference type="PROSITE" id="PS50075"/>
    </source>
</evidence>
<dbReference type="SUPFAM" id="SSF47336">
    <property type="entry name" value="ACP-like"/>
    <property type="match status" value="2"/>
</dbReference>
<dbReference type="Gene3D" id="3.40.366.10">
    <property type="entry name" value="Malonyl-Coenzyme A Acyl Carrier Protein, domain 2"/>
    <property type="match status" value="2"/>
</dbReference>
<dbReference type="InterPro" id="IPR001031">
    <property type="entry name" value="Thioesterase"/>
</dbReference>
<dbReference type="Gene3D" id="3.10.129.110">
    <property type="entry name" value="Polyketide synthase dehydratase"/>
    <property type="match status" value="1"/>
</dbReference>
<feature type="active site" description="Proton donor; for dehydratase activity" evidence="4">
    <location>
        <position position="1512"/>
    </location>
</feature>
<dbReference type="InterPro" id="IPR014030">
    <property type="entry name" value="Ketoacyl_synth_N"/>
</dbReference>
<dbReference type="InterPro" id="IPR020841">
    <property type="entry name" value="PKS_Beta-ketoAc_synthase_dom"/>
</dbReference>
<dbReference type="Pfam" id="PF00698">
    <property type="entry name" value="Acyl_transf_1"/>
    <property type="match status" value="1"/>
</dbReference>
<evidence type="ECO:0000259" key="7">
    <source>
        <dbReference type="PROSITE" id="PS52019"/>
    </source>
</evidence>
<gene>
    <name evidence="8" type="ORF">BGW36DRAFT_449073</name>
</gene>
<dbReference type="InterPro" id="IPR018201">
    <property type="entry name" value="Ketoacyl_synth_AS"/>
</dbReference>
<dbReference type="CDD" id="cd00833">
    <property type="entry name" value="PKS"/>
    <property type="match status" value="1"/>
</dbReference>
<dbReference type="SUPFAM" id="SSF55048">
    <property type="entry name" value="Probable ACP-binding domain of malonyl-CoA ACP transacylase"/>
    <property type="match status" value="1"/>
</dbReference>
<protein>
    <submittedName>
        <fullName evidence="8">Conidial yellow pigment biosynthesis polyketide synthase</fullName>
    </submittedName>
</protein>
<feature type="region of interest" description="N-terminal hotdog fold" evidence="4">
    <location>
        <begin position="1290"/>
        <end position="1424"/>
    </location>
</feature>
<dbReference type="Pfam" id="PF22621">
    <property type="entry name" value="CurL-like_PKS_C"/>
    <property type="match status" value="1"/>
</dbReference>
<accession>A0AAD4PX60</accession>
<dbReference type="InterPro" id="IPR009081">
    <property type="entry name" value="PP-bd_ACP"/>
</dbReference>
<dbReference type="InterPro" id="IPR030918">
    <property type="entry name" value="PT_fungal_PKS"/>
</dbReference>
<dbReference type="InterPro" id="IPR036736">
    <property type="entry name" value="ACP-like_sf"/>
</dbReference>
<dbReference type="PROSITE" id="PS52004">
    <property type="entry name" value="KS3_2"/>
    <property type="match status" value="1"/>
</dbReference>
<dbReference type="PROSITE" id="PS50075">
    <property type="entry name" value="CARRIER"/>
    <property type="match status" value="2"/>
</dbReference>
<evidence type="ECO:0000259" key="6">
    <source>
        <dbReference type="PROSITE" id="PS52004"/>
    </source>
</evidence>
<name>A0AAD4PX60_9EURO</name>
<dbReference type="SUPFAM" id="SSF52151">
    <property type="entry name" value="FabD/lysophospholipase-like"/>
    <property type="match status" value="1"/>
</dbReference>
<dbReference type="FunFam" id="3.10.129.110:FF:000001">
    <property type="entry name" value="Sterigmatocystin biosynthesis polyketide synthase"/>
    <property type="match status" value="1"/>
</dbReference>
<evidence type="ECO:0000256" key="1">
    <source>
        <dbReference type="ARBA" id="ARBA00022450"/>
    </source>
</evidence>
<dbReference type="InterPro" id="IPR050091">
    <property type="entry name" value="PKS_NRPS_Biosynth_Enz"/>
</dbReference>
<dbReference type="InterPro" id="IPR016039">
    <property type="entry name" value="Thiolase-like"/>
</dbReference>
<dbReference type="FunFam" id="1.10.1200.10:FF:000011">
    <property type="entry name" value="Sterigmatocystin biosynthesis polyketide synthase"/>
    <property type="match status" value="2"/>
</dbReference>
<feature type="domain" description="Ketosynthase family 3 (KS3)" evidence="6">
    <location>
        <begin position="372"/>
        <end position="803"/>
    </location>
</feature>
<evidence type="ECO:0000313" key="8">
    <source>
        <dbReference type="EMBL" id="KAH8698982.1"/>
    </source>
</evidence>
<dbReference type="EMBL" id="JAJTJA010000005">
    <property type="protein sequence ID" value="KAH8698982.1"/>
    <property type="molecule type" value="Genomic_DNA"/>
</dbReference>
<keyword evidence="3" id="KW-0808">Transferase</keyword>
<dbReference type="Gene3D" id="3.40.50.1820">
    <property type="entry name" value="alpha/beta hydrolase"/>
    <property type="match status" value="1"/>
</dbReference>
<keyword evidence="9" id="KW-1185">Reference proteome</keyword>
<feature type="active site" description="Proton acceptor; for dehydratase activity" evidence="4">
    <location>
        <position position="1324"/>
    </location>
</feature>
<dbReference type="SMART" id="SM00825">
    <property type="entry name" value="PKS_KS"/>
    <property type="match status" value="1"/>
</dbReference>
<organism evidence="8 9">
    <name type="scientific">Talaromyces proteolyticus</name>
    <dbReference type="NCBI Taxonomy" id="1131652"/>
    <lineage>
        <taxon>Eukaryota</taxon>
        <taxon>Fungi</taxon>
        <taxon>Dikarya</taxon>
        <taxon>Ascomycota</taxon>
        <taxon>Pezizomycotina</taxon>
        <taxon>Eurotiomycetes</taxon>
        <taxon>Eurotiomycetidae</taxon>
        <taxon>Eurotiales</taxon>
        <taxon>Trichocomaceae</taxon>
        <taxon>Talaromyces</taxon>
        <taxon>Talaromyces sect. Bacilispori</taxon>
    </lineage>
</organism>